<comment type="caution">
    <text evidence="3">The sequence shown here is derived from an EMBL/GenBank/DDBJ whole genome shotgun (WGS) entry which is preliminary data.</text>
</comment>
<sequence>MCTVPILTGLGMGASTAAVVAPVAMGAAAGAAMEGMMPGVPNAPATEQAAAPPPSAAAAPTDVNVQVAQADERRKQMAAAGMRKTLLTSPRGVTGAAPVQRKTLLGQ</sequence>
<dbReference type="RefSeq" id="WP_413780680.1">
    <property type="nucleotide sequence ID" value="NZ_JAUOZS010000001.1"/>
</dbReference>
<protein>
    <recommendedName>
        <fullName evidence="5">Antifreeze protein</fullName>
    </recommendedName>
</protein>
<evidence type="ECO:0000313" key="3">
    <source>
        <dbReference type="EMBL" id="MDT8902194.1"/>
    </source>
</evidence>
<evidence type="ECO:0000256" key="2">
    <source>
        <dbReference type="SAM" id="SignalP"/>
    </source>
</evidence>
<dbReference type="EMBL" id="JAUOZS010000001">
    <property type="protein sequence ID" value="MDT8902194.1"/>
    <property type="molecule type" value="Genomic_DNA"/>
</dbReference>
<reference evidence="3 4" key="1">
    <citation type="submission" date="2023-07" db="EMBL/GenBank/DDBJ databases">
        <title>The novel representative of Negativicutes class, Anaeroselena agilis gen. nov. sp. nov.</title>
        <authorList>
            <person name="Prokofeva M.I."/>
            <person name="Elcheninov A.G."/>
            <person name="Klyukina A."/>
            <person name="Kublanov I.V."/>
            <person name="Frolov E.N."/>
            <person name="Podosokorskaya O.A."/>
        </authorList>
    </citation>
    <scope>NUCLEOTIDE SEQUENCE [LARGE SCALE GENOMIC DNA]</scope>
    <source>
        <strain evidence="3 4">4137-cl</strain>
    </source>
</reference>
<gene>
    <name evidence="3" type="ORF">Q4T40_13135</name>
</gene>
<dbReference type="Proteomes" id="UP001254848">
    <property type="component" value="Unassembled WGS sequence"/>
</dbReference>
<feature type="compositionally biased region" description="Low complexity" evidence="1">
    <location>
        <begin position="36"/>
        <end position="60"/>
    </location>
</feature>
<feature type="signal peptide" evidence="2">
    <location>
        <begin position="1"/>
        <end position="17"/>
    </location>
</feature>
<keyword evidence="4" id="KW-1185">Reference proteome</keyword>
<evidence type="ECO:0000256" key="1">
    <source>
        <dbReference type="SAM" id="MobiDB-lite"/>
    </source>
</evidence>
<organism evidence="3 4">
    <name type="scientific">Anaeroselena agilis</name>
    <dbReference type="NCBI Taxonomy" id="3063788"/>
    <lineage>
        <taxon>Bacteria</taxon>
        <taxon>Bacillati</taxon>
        <taxon>Bacillota</taxon>
        <taxon>Negativicutes</taxon>
        <taxon>Acetonemataceae</taxon>
        <taxon>Anaeroselena</taxon>
    </lineage>
</organism>
<evidence type="ECO:0008006" key="5">
    <source>
        <dbReference type="Google" id="ProtNLM"/>
    </source>
</evidence>
<evidence type="ECO:0000313" key="4">
    <source>
        <dbReference type="Proteomes" id="UP001254848"/>
    </source>
</evidence>
<keyword evidence="2" id="KW-0732">Signal</keyword>
<proteinExistence type="predicted"/>
<name>A0ABU3NZI1_9FIRM</name>
<feature type="chain" id="PRO_5045371776" description="Antifreeze protein" evidence="2">
    <location>
        <begin position="18"/>
        <end position="107"/>
    </location>
</feature>
<feature type="region of interest" description="Disordered" evidence="1">
    <location>
        <begin position="36"/>
        <end position="107"/>
    </location>
</feature>
<accession>A0ABU3NZI1</accession>